<dbReference type="RefSeq" id="YP_010790619.1">
    <property type="nucleotide sequence ID" value="NC_075450.1"/>
</dbReference>
<sequence length="89" mass="9669">MESCSSPQESSHVTTVPAFNSQDLCCAAYLHEVDAKFLELTDPAFKTTEFVSVGPAPTSQKELYVNACCERVVYKVAFAEGGGIITRVF</sequence>
<dbReference type="KEGG" id="vg:80528025"/>
<dbReference type="EMBL" id="LC385827">
    <property type="protein sequence ID" value="BBE29323.1"/>
    <property type="molecule type" value="Genomic_DNA"/>
</dbReference>
<evidence type="ECO:0000313" key="2">
    <source>
        <dbReference type="Proteomes" id="UP000319764"/>
    </source>
</evidence>
<protein>
    <submittedName>
        <fullName evidence="1">E4-ORF6/7</fullName>
    </submittedName>
</protein>
<proteinExistence type="predicted"/>
<dbReference type="GeneID" id="80528025"/>
<name>A0A3G9ED72_9ADEN</name>
<keyword evidence="2" id="KW-1185">Reference proteome</keyword>
<accession>A0A3G9ED72</accession>
<organism evidence="1 2">
    <name type="scientific">Bat mastadenovirus</name>
    <dbReference type="NCBI Taxonomy" id="740971"/>
    <lineage>
        <taxon>Viruses</taxon>
        <taxon>Varidnaviria</taxon>
        <taxon>Bamfordvirae</taxon>
        <taxon>Preplasmiviricota</taxon>
        <taxon>Polisuviricotina</taxon>
        <taxon>Pharingeaviricetes</taxon>
        <taxon>Rowavirales</taxon>
        <taxon>Adenoviridae</taxon>
        <taxon>Mastadenovirus</taxon>
        <taxon>Mastadenovirus asiensse</taxon>
    </lineage>
</organism>
<evidence type="ECO:0000313" key="1">
    <source>
        <dbReference type="EMBL" id="BBE29323.1"/>
    </source>
</evidence>
<dbReference type="Proteomes" id="UP000319764">
    <property type="component" value="Segment"/>
</dbReference>
<reference evidence="2" key="1">
    <citation type="submission" date="2018-05" db="EMBL/GenBank/DDBJ databases">
        <title>Isolation of two bat adenoviruses from Japanese wild bats.</title>
        <authorList>
            <person name="Kobayashi T."/>
            <person name="Murakami S."/>
            <person name="Horimoto T."/>
        </authorList>
    </citation>
    <scope>NUCLEOTIDE SEQUENCE [LARGE SCALE GENOMIC DNA]</scope>
    <source>
        <strain evidence="2">Vs9</strain>
    </source>
</reference>